<evidence type="ECO:0000256" key="1">
    <source>
        <dbReference type="SAM" id="MobiDB-lite"/>
    </source>
</evidence>
<dbReference type="Proteomes" id="UP000059188">
    <property type="component" value="Unassembled WGS sequence"/>
</dbReference>
<dbReference type="EMBL" id="LN679106">
    <property type="protein sequence ID" value="CEL62483.1"/>
    <property type="molecule type" value="Genomic_DNA"/>
</dbReference>
<dbReference type="AlphaFoldDB" id="A0A0B7G1V9"/>
<proteinExistence type="predicted"/>
<evidence type="ECO:0000313" key="3">
    <source>
        <dbReference type="Proteomes" id="UP000059188"/>
    </source>
</evidence>
<protein>
    <submittedName>
        <fullName evidence="2">Uncharacterized protein</fullName>
    </submittedName>
</protein>
<gene>
    <name evidence="2" type="ORF">RSOLAG1IB_04839</name>
</gene>
<accession>A0A0B7G1V9</accession>
<feature type="region of interest" description="Disordered" evidence="1">
    <location>
        <begin position="33"/>
        <end position="56"/>
    </location>
</feature>
<organism evidence="2 3">
    <name type="scientific">Thanatephorus cucumeris (strain AG1-IB / isolate 7/3/14)</name>
    <name type="common">Lettuce bottom rot fungus</name>
    <name type="synonym">Rhizoctonia solani</name>
    <dbReference type="NCBI Taxonomy" id="1108050"/>
    <lineage>
        <taxon>Eukaryota</taxon>
        <taxon>Fungi</taxon>
        <taxon>Dikarya</taxon>
        <taxon>Basidiomycota</taxon>
        <taxon>Agaricomycotina</taxon>
        <taxon>Agaricomycetes</taxon>
        <taxon>Cantharellales</taxon>
        <taxon>Ceratobasidiaceae</taxon>
        <taxon>Rhizoctonia</taxon>
        <taxon>Rhizoctonia solani AG-1</taxon>
    </lineage>
</organism>
<reference evidence="2 3" key="1">
    <citation type="submission" date="2014-11" db="EMBL/GenBank/DDBJ databases">
        <authorList>
            <person name="Wibberg Daniel"/>
        </authorList>
    </citation>
    <scope>NUCLEOTIDE SEQUENCE [LARGE SCALE GENOMIC DNA]</scope>
    <source>
        <strain evidence="2">Rhizoctonia solani AG1-IB 7/3/14</strain>
    </source>
</reference>
<name>A0A0B7G1V9_THACB</name>
<sequence length="142" mass="15005">MEAEVWPLRGATGSGRLGDLAPAEDRTARVAIALGGEGERGAPRGSRQGRGRGEGHGTCVIAGISDISSGARSHTRRPHTFDIPHSKRQASVHYSVCTVFSLWIYTGLGCGVISGSMSNVRCNFGRSAIMATTFNISFVNVE</sequence>
<evidence type="ECO:0000313" key="2">
    <source>
        <dbReference type="EMBL" id="CEL62483.1"/>
    </source>
</evidence>
<keyword evidence="3" id="KW-1185">Reference proteome</keyword>